<dbReference type="GO" id="GO:0080043">
    <property type="term" value="F:quercetin 3-O-glucosyltransferase activity"/>
    <property type="evidence" value="ECO:0007669"/>
    <property type="project" value="TreeGrafter"/>
</dbReference>
<protein>
    <submittedName>
        <fullName evidence="3">Uncharacterized protein</fullName>
    </submittedName>
</protein>
<name>A0A7J8W822_9ROSI</name>
<dbReference type="OrthoDB" id="970294at2759"/>
<proteinExistence type="inferred from homology"/>
<accession>A0A7J8W822</accession>
<keyword evidence="2" id="KW-0808">Transferase</keyword>
<evidence type="ECO:0000313" key="4">
    <source>
        <dbReference type="Proteomes" id="UP000593573"/>
    </source>
</evidence>
<organism evidence="3 4">
    <name type="scientific">Gossypium klotzschianum</name>
    <dbReference type="NCBI Taxonomy" id="34286"/>
    <lineage>
        <taxon>Eukaryota</taxon>
        <taxon>Viridiplantae</taxon>
        <taxon>Streptophyta</taxon>
        <taxon>Embryophyta</taxon>
        <taxon>Tracheophyta</taxon>
        <taxon>Spermatophyta</taxon>
        <taxon>Magnoliopsida</taxon>
        <taxon>eudicotyledons</taxon>
        <taxon>Gunneridae</taxon>
        <taxon>Pentapetalae</taxon>
        <taxon>rosids</taxon>
        <taxon>malvids</taxon>
        <taxon>Malvales</taxon>
        <taxon>Malvaceae</taxon>
        <taxon>Malvoideae</taxon>
        <taxon>Gossypium</taxon>
    </lineage>
</organism>
<reference evidence="3 4" key="1">
    <citation type="journal article" date="2019" name="Genome Biol. Evol.">
        <title>Insights into the evolution of the New World diploid cottons (Gossypium, subgenus Houzingenia) based on genome sequencing.</title>
        <authorList>
            <person name="Grover C.E."/>
            <person name="Arick M.A. 2nd"/>
            <person name="Thrash A."/>
            <person name="Conover J.L."/>
            <person name="Sanders W.S."/>
            <person name="Peterson D.G."/>
            <person name="Frelichowski J.E."/>
            <person name="Scheffler J.A."/>
            <person name="Scheffler B.E."/>
            <person name="Wendel J.F."/>
        </authorList>
    </citation>
    <scope>NUCLEOTIDE SEQUENCE [LARGE SCALE GENOMIC DNA]</scope>
    <source>
        <strain evidence="3">57</strain>
        <tissue evidence="3">Leaf</tissue>
    </source>
</reference>
<dbReference type="PANTHER" id="PTHR11926:SF1343">
    <property type="entry name" value="7-DEOXYLOGANETIN GLUCOSYLTRANSFERASE-LIKE"/>
    <property type="match status" value="1"/>
</dbReference>
<dbReference type="SUPFAM" id="SSF53756">
    <property type="entry name" value="UDP-Glycosyltransferase/glycogen phosphorylase"/>
    <property type="match status" value="1"/>
</dbReference>
<comment type="caution">
    <text evidence="3">The sequence shown here is derived from an EMBL/GenBank/DDBJ whole genome shotgun (WGS) entry which is preliminary data.</text>
</comment>
<keyword evidence="4" id="KW-1185">Reference proteome</keyword>
<dbReference type="EMBL" id="JABFAB010238929">
    <property type="protein sequence ID" value="MBA0670980.1"/>
    <property type="molecule type" value="Genomic_DNA"/>
</dbReference>
<evidence type="ECO:0000256" key="2">
    <source>
        <dbReference type="ARBA" id="ARBA00022676"/>
    </source>
</evidence>
<gene>
    <name evidence="3" type="ORF">Goklo_025091</name>
</gene>
<evidence type="ECO:0000313" key="3">
    <source>
        <dbReference type="EMBL" id="MBA0670980.1"/>
    </source>
</evidence>
<dbReference type="Gene3D" id="3.40.50.2000">
    <property type="entry name" value="Glycogen Phosphorylase B"/>
    <property type="match status" value="2"/>
</dbReference>
<dbReference type="GO" id="GO:0080044">
    <property type="term" value="F:quercetin 7-O-glucosyltransferase activity"/>
    <property type="evidence" value="ECO:0007669"/>
    <property type="project" value="TreeGrafter"/>
</dbReference>
<dbReference type="AlphaFoldDB" id="A0A7J8W822"/>
<dbReference type="Proteomes" id="UP000593573">
    <property type="component" value="Unassembled WGS sequence"/>
</dbReference>
<dbReference type="PANTHER" id="PTHR11926">
    <property type="entry name" value="GLUCOSYL/GLUCURONOSYL TRANSFERASES"/>
    <property type="match status" value="1"/>
</dbReference>
<comment type="similarity">
    <text evidence="1">Belongs to the UDP-glycosyltransferase family.</text>
</comment>
<keyword evidence="2" id="KW-0328">Glycosyltransferase</keyword>
<sequence>MELLSKLNSSPEVPPVTCIVCDGLMNFGTKAAQLIGVPYVQLWMSSAVSFLGYLQYKELAQRGIVPFKDEYFVSDGKLEMPIDWIPGMPNMRIKDIPSFIRTTDPDDIMLNFVMEVSQECLNSSSIIFNTFNEFDKEVLQVLASKSPNIYAIGPLTLLSKNFLKIHHHKNFLKIHHHSLNSSLWKEYTSCIKWLDKMKPNSVVYVNYGSITVMSNHHLKEFAWGLANSKYYWCLRAAAS</sequence>
<evidence type="ECO:0000256" key="1">
    <source>
        <dbReference type="ARBA" id="ARBA00009995"/>
    </source>
</evidence>